<protein>
    <submittedName>
        <fullName evidence="1">Uncharacterized protein</fullName>
    </submittedName>
</protein>
<dbReference type="EMBL" id="CM042031">
    <property type="protein sequence ID" value="KAI3785220.1"/>
    <property type="molecule type" value="Genomic_DNA"/>
</dbReference>
<accession>A0ACB9GP12</accession>
<reference evidence="1 2" key="2">
    <citation type="journal article" date="2022" name="Mol. Ecol. Resour.">
        <title>The genomes of chicory, endive, great burdock and yacon provide insights into Asteraceae paleo-polyploidization history and plant inulin production.</title>
        <authorList>
            <person name="Fan W."/>
            <person name="Wang S."/>
            <person name="Wang H."/>
            <person name="Wang A."/>
            <person name="Jiang F."/>
            <person name="Liu H."/>
            <person name="Zhao H."/>
            <person name="Xu D."/>
            <person name="Zhang Y."/>
        </authorList>
    </citation>
    <scope>NUCLEOTIDE SEQUENCE [LARGE SCALE GENOMIC DNA]</scope>
    <source>
        <strain evidence="2">cv. Yunnan</strain>
        <tissue evidence="1">Leaves</tissue>
    </source>
</reference>
<organism evidence="1 2">
    <name type="scientific">Smallanthus sonchifolius</name>
    <dbReference type="NCBI Taxonomy" id="185202"/>
    <lineage>
        <taxon>Eukaryota</taxon>
        <taxon>Viridiplantae</taxon>
        <taxon>Streptophyta</taxon>
        <taxon>Embryophyta</taxon>
        <taxon>Tracheophyta</taxon>
        <taxon>Spermatophyta</taxon>
        <taxon>Magnoliopsida</taxon>
        <taxon>eudicotyledons</taxon>
        <taxon>Gunneridae</taxon>
        <taxon>Pentapetalae</taxon>
        <taxon>asterids</taxon>
        <taxon>campanulids</taxon>
        <taxon>Asterales</taxon>
        <taxon>Asteraceae</taxon>
        <taxon>Asteroideae</taxon>
        <taxon>Heliantheae alliance</taxon>
        <taxon>Millerieae</taxon>
        <taxon>Smallanthus</taxon>
    </lineage>
</organism>
<name>A0ACB9GP12_9ASTR</name>
<dbReference type="Proteomes" id="UP001056120">
    <property type="component" value="Linkage Group LG14"/>
</dbReference>
<keyword evidence="2" id="KW-1185">Reference proteome</keyword>
<sequence length="189" mass="20966">MSTDEYFQFLQIKKCALKVNIHCDGCKQKVKKILKKIEGVYSVDVDSEKQKVKVYGNVDSTTLINKLVKSGKYAEIWPTDDQEILNFINGGSGDDENQIQNLVRSLNVSKGQPLLTPGYPRSLEDQMSFGRTTSLLCTRGLEGIEENEDNISNEIGHISSIQNIVSKPIQIGSKSNDLIWGAGLLGETK</sequence>
<proteinExistence type="predicted"/>
<gene>
    <name evidence="1" type="ORF">L1987_44335</name>
</gene>
<comment type="caution">
    <text evidence="1">The sequence shown here is derived from an EMBL/GenBank/DDBJ whole genome shotgun (WGS) entry which is preliminary data.</text>
</comment>
<reference evidence="2" key="1">
    <citation type="journal article" date="2022" name="Mol. Ecol. Resour.">
        <title>The genomes of chicory, endive, great burdock and yacon provide insights into Asteraceae palaeo-polyploidization history and plant inulin production.</title>
        <authorList>
            <person name="Fan W."/>
            <person name="Wang S."/>
            <person name="Wang H."/>
            <person name="Wang A."/>
            <person name="Jiang F."/>
            <person name="Liu H."/>
            <person name="Zhao H."/>
            <person name="Xu D."/>
            <person name="Zhang Y."/>
        </authorList>
    </citation>
    <scope>NUCLEOTIDE SEQUENCE [LARGE SCALE GENOMIC DNA]</scope>
    <source>
        <strain evidence="2">cv. Yunnan</strain>
    </source>
</reference>
<evidence type="ECO:0000313" key="2">
    <source>
        <dbReference type="Proteomes" id="UP001056120"/>
    </source>
</evidence>
<evidence type="ECO:0000313" key="1">
    <source>
        <dbReference type="EMBL" id="KAI3785220.1"/>
    </source>
</evidence>